<dbReference type="Proteomes" id="UP000034287">
    <property type="component" value="Unassembled WGS sequence"/>
</dbReference>
<organism evidence="4 5">
    <name type="scientific">Salinicoccus sediminis</name>
    <dbReference type="NCBI Taxonomy" id="1432562"/>
    <lineage>
        <taxon>Bacteria</taxon>
        <taxon>Bacillati</taxon>
        <taxon>Bacillota</taxon>
        <taxon>Bacilli</taxon>
        <taxon>Bacillales</taxon>
        <taxon>Staphylococcaceae</taxon>
        <taxon>Salinicoccus</taxon>
    </lineage>
</organism>
<name>A0A0M2SNP9_9STAP</name>
<gene>
    <name evidence="4" type="ORF">WN59_08410</name>
</gene>
<reference evidence="4 5" key="1">
    <citation type="submission" date="2015-04" db="EMBL/GenBank/DDBJ databases">
        <title>Taxonomic description and genome sequence of Salinicoccus sediminis sp. nov., a novel hyper halotolerant bacterium isolated from marine sediment.</title>
        <authorList>
            <person name="Mathan Kumar R."/>
            <person name="Kaur G."/>
            <person name="Kumar N."/>
            <person name="Kumar A."/>
            <person name="Singh N.K."/>
            <person name="Kaur N."/>
            <person name="Mayilraj S."/>
        </authorList>
    </citation>
    <scope>NUCLEOTIDE SEQUENCE [LARGE SCALE GENOMIC DNA]</scope>
    <source>
        <strain evidence="4 5">SV-16</strain>
    </source>
</reference>
<dbReference type="OrthoDB" id="9796485at2"/>
<dbReference type="STRING" id="1432562.WN59_08410"/>
<sequence length="183" mass="20216">MSEALLVIDYSYDFAAPEGKLTAGEPALEIESALVDKISEFHGTGRPVFFMMDIHHEGDEHHPETELFPPHNIAGTKGRELFGRVKEIYEEIESAPNVFFIDKTRYSAFAGTNLGQLLAERGIDSLTLTGLVTDICILHTAVDAYNKGYRITVPASCVGSFNRDGHIFALEHFKNSLGATVER</sequence>
<evidence type="ECO:0000313" key="4">
    <source>
        <dbReference type="EMBL" id="KKK34285.1"/>
    </source>
</evidence>
<keyword evidence="5" id="KW-1185">Reference proteome</keyword>
<proteinExistence type="inferred from homology"/>
<comment type="similarity">
    <text evidence="1">Belongs to the isochorismatase family.</text>
</comment>
<dbReference type="GO" id="GO:0016787">
    <property type="term" value="F:hydrolase activity"/>
    <property type="evidence" value="ECO:0007669"/>
    <property type="project" value="UniProtKB-KW"/>
</dbReference>
<dbReference type="Gene3D" id="3.40.50.850">
    <property type="entry name" value="Isochorismatase-like"/>
    <property type="match status" value="1"/>
</dbReference>
<dbReference type="EMBL" id="LAYZ01000023">
    <property type="protein sequence ID" value="KKK34285.1"/>
    <property type="molecule type" value="Genomic_DNA"/>
</dbReference>
<dbReference type="InterPro" id="IPR050272">
    <property type="entry name" value="Isochorismatase-like_hydrls"/>
</dbReference>
<dbReference type="PANTHER" id="PTHR43540:SF10">
    <property type="entry name" value="ISOCHORISMATASE"/>
    <property type="match status" value="1"/>
</dbReference>
<accession>A0A0M2SNP9</accession>
<dbReference type="Pfam" id="PF00857">
    <property type="entry name" value="Isochorismatase"/>
    <property type="match status" value="1"/>
</dbReference>
<dbReference type="PATRIC" id="fig|1432562.3.peg.1654"/>
<evidence type="ECO:0000259" key="3">
    <source>
        <dbReference type="Pfam" id="PF00857"/>
    </source>
</evidence>
<dbReference type="SUPFAM" id="SSF52499">
    <property type="entry name" value="Isochorismatase-like hydrolases"/>
    <property type="match status" value="1"/>
</dbReference>
<dbReference type="CDD" id="cd00431">
    <property type="entry name" value="cysteine_hydrolases"/>
    <property type="match status" value="1"/>
</dbReference>
<dbReference type="InterPro" id="IPR000868">
    <property type="entry name" value="Isochorismatase-like_dom"/>
</dbReference>
<evidence type="ECO:0000256" key="2">
    <source>
        <dbReference type="ARBA" id="ARBA00022801"/>
    </source>
</evidence>
<feature type="domain" description="Isochorismatase-like" evidence="3">
    <location>
        <begin position="4"/>
        <end position="179"/>
    </location>
</feature>
<dbReference type="PANTHER" id="PTHR43540">
    <property type="entry name" value="PEROXYUREIDOACRYLATE/UREIDOACRYLATE AMIDOHYDROLASE-RELATED"/>
    <property type="match status" value="1"/>
</dbReference>
<dbReference type="InterPro" id="IPR036380">
    <property type="entry name" value="Isochorismatase-like_sf"/>
</dbReference>
<dbReference type="RefSeq" id="WP_046515660.1">
    <property type="nucleotide sequence ID" value="NZ_LAYZ01000023.1"/>
</dbReference>
<evidence type="ECO:0000313" key="5">
    <source>
        <dbReference type="Proteomes" id="UP000034287"/>
    </source>
</evidence>
<keyword evidence="2" id="KW-0378">Hydrolase</keyword>
<comment type="caution">
    <text evidence="4">The sequence shown here is derived from an EMBL/GenBank/DDBJ whole genome shotgun (WGS) entry which is preliminary data.</text>
</comment>
<dbReference type="AlphaFoldDB" id="A0A0M2SNP9"/>
<evidence type="ECO:0000256" key="1">
    <source>
        <dbReference type="ARBA" id="ARBA00006336"/>
    </source>
</evidence>
<protein>
    <submittedName>
        <fullName evidence="4">Isochorismatase</fullName>
    </submittedName>
</protein>